<organism evidence="1">
    <name type="scientific">Bacteroides intestinalis</name>
    <dbReference type="NCBI Taxonomy" id="329854"/>
    <lineage>
        <taxon>Bacteria</taxon>
        <taxon>Pseudomonadati</taxon>
        <taxon>Bacteroidota</taxon>
        <taxon>Bacteroidia</taxon>
        <taxon>Bacteroidales</taxon>
        <taxon>Bacteroidaceae</taxon>
        <taxon>Bacteroides</taxon>
    </lineage>
</organism>
<protein>
    <submittedName>
        <fullName evidence="1">Uncharacterized protein</fullName>
    </submittedName>
</protein>
<evidence type="ECO:0000313" key="2">
    <source>
        <dbReference type="Proteomes" id="UP000070319"/>
    </source>
</evidence>
<dbReference type="EMBL" id="LTDF01000056">
    <property type="protein sequence ID" value="KXT53497.1"/>
    <property type="molecule type" value="Genomic_DNA"/>
</dbReference>
<reference evidence="1 2" key="1">
    <citation type="submission" date="2016-02" db="EMBL/GenBank/DDBJ databases">
        <authorList>
            <person name="Wen L."/>
            <person name="He K."/>
            <person name="Yang H."/>
        </authorList>
    </citation>
    <scope>NUCLEOTIDE SEQUENCE [LARGE SCALE GENOMIC DNA]</scope>
    <source>
        <strain evidence="1 2">KLE1704</strain>
    </source>
</reference>
<proteinExistence type="predicted"/>
<feature type="non-terminal residue" evidence="1">
    <location>
        <position position="1"/>
    </location>
</feature>
<dbReference type="AlphaFoldDB" id="A0A139LPW3"/>
<gene>
    <name evidence="1" type="ORF">HMPREF2531_01359</name>
</gene>
<name>A0A139LPW3_9BACE</name>
<dbReference type="Proteomes" id="UP000070319">
    <property type="component" value="Unassembled WGS sequence"/>
</dbReference>
<accession>A0A139LPW3</accession>
<dbReference type="PATRIC" id="fig|329854.7.peg.1382"/>
<sequence>AIILICDKQVNNNSTHTIFFIYILVNGIYDLPSGICVQGEMISLWTE</sequence>
<comment type="caution">
    <text evidence="1">The sequence shown here is derived from an EMBL/GenBank/DDBJ whole genome shotgun (WGS) entry which is preliminary data.</text>
</comment>
<evidence type="ECO:0000313" key="1">
    <source>
        <dbReference type="EMBL" id="KXT53497.1"/>
    </source>
</evidence>